<organism evidence="1 2">
    <name type="scientific">Paracoccidioides brasiliensis</name>
    <dbReference type="NCBI Taxonomy" id="121759"/>
    <lineage>
        <taxon>Eukaryota</taxon>
        <taxon>Fungi</taxon>
        <taxon>Dikarya</taxon>
        <taxon>Ascomycota</taxon>
        <taxon>Pezizomycotina</taxon>
        <taxon>Eurotiomycetes</taxon>
        <taxon>Eurotiomycetidae</taxon>
        <taxon>Onygenales</taxon>
        <taxon>Ajellomycetaceae</taxon>
        <taxon>Paracoccidioides</taxon>
    </lineage>
</organism>
<dbReference type="VEuPathDB" id="FungiDB:PADG_01129"/>
<dbReference type="OrthoDB" id="5404599at2759"/>
<dbReference type="VEuPathDB" id="FungiDB:PABG_02686"/>
<reference evidence="1 2" key="1">
    <citation type="submission" date="2016-06" db="EMBL/GenBank/DDBJ databases">
        <authorList>
            <person name="Kjaerup R.B."/>
            <person name="Dalgaard T.S."/>
            <person name="Juul-Madsen H.R."/>
        </authorList>
    </citation>
    <scope>NUCLEOTIDE SEQUENCE [LARGE SCALE GENOMIC DNA]</scope>
    <source>
        <strain evidence="1 2">Pb300</strain>
    </source>
</reference>
<dbReference type="AlphaFoldDB" id="A0A1D2JBF5"/>
<name>A0A1D2JBF5_PARBR</name>
<gene>
    <name evidence="1" type="ORF">ACO22_05043</name>
</gene>
<evidence type="ECO:0000313" key="2">
    <source>
        <dbReference type="Proteomes" id="UP000242814"/>
    </source>
</evidence>
<dbReference type="EMBL" id="LZYO01000213">
    <property type="protein sequence ID" value="ODH25808.1"/>
    <property type="molecule type" value="Genomic_DNA"/>
</dbReference>
<proteinExistence type="predicted"/>
<evidence type="ECO:0000313" key="1">
    <source>
        <dbReference type="EMBL" id="ODH25808.1"/>
    </source>
</evidence>
<sequence length="75" mass="8252">MANAELPQGLFRLSRKQSTYLQVLANTRYPELPNMMRTAILPPAPLHPSDPHIVLVYDAGDSSAVWASLQAQVGH</sequence>
<comment type="caution">
    <text evidence="1">The sequence shown here is derived from an EMBL/GenBank/DDBJ whole genome shotgun (WGS) entry which is preliminary data.</text>
</comment>
<accession>A0A1D2JBF5</accession>
<protein>
    <submittedName>
        <fullName evidence="1">Uncharacterized protein</fullName>
    </submittedName>
</protein>
<dbReference type="Proteomes" id="UP000242814">
    <property type="component" value="Unassembled WGS sequence"/>
</dbReference>